<dbReference type="Proteomes" id="UP001151760">
    <property type="component" value="Unassembled WGS sequence"/>
</dbReference>
<reference evidence="2" key="1">
    <citation type="journal article" date="2022" name="Int. J. Mol. Sci.">
        <title>Draft Genome of Tanacetum Coccineum: Genomic Comparison of Closely Related Tanacetum-Family Plants.</title>
        <authorList>
            <person name="Yamashiro T."/>
            <person name="Shiraishi A."/>
            <person name="Nakayama K."/>
            <person name="Satake H."/>
        </authorList>
    </citation>
    <scope>NUCLEOTIDE SEQUENCE</scope>
</reference>
<gene>
    <name evidence="2" type="ORF">Tco_1080910</name>
</gene>
<keyword evidence="3" id="KW-1185">Reference proteome</keyword>
<protein>
    <submittedName>
        <fullName evidence="2">Uncharacterized protein</fullName>
    </submittedName>
</protein>
<dbReference type="EMBL" id="BQNB010020075">
    <property type="protein sequence ID" value="GJT92065.1"/>
    <property type="molecule type" value="Genomic_DNA"/>
</dbReference>
<reference evidence="2" key="2">
    <citation type="submission" date="2022-01" db="EMBL/GenBank/DDBJ databases">
        <authorList>
            <person name="Yamashiro T."/>
            <person name="Shiraishi A."/>
            <person name="Satake H."/>
            <person name="Nakayama K."/>
        </authorList>
    </citation>
    <scope>NUCLEOTIDE SEQUENCE</scope>
</reference>
<evidence type="ECO:0000313" key="2">
    <source>
        <dbReference type="EMBL" id="GJT92065.1"/>
    </source>
</evidence>
<evidence type="ECO:0000256" key="1">
    <source>
        <dbReference type="SAM" id="MobiDB-lite"/>
    </source>
</evidence>
<organism evidence="2 3">
    <name type="scientific">Tanacetum coccineum</name>
    <dbReference type="NCBI Taxonomy" id="301880"/>
    <lineage>
        <taxon>Eukaryota</taxon>
        <taxon>Viridiplantae</taxon>
        <taxon>Streptophyta</taxon>
        <taxon>Embryophyta</taxon>
        <taxon>Tracheophyta</taxon>
        <taxon>Spermatophyta</taxon>
        <taxon>Magnoliopsida</taxon>
        <taxon>eudicotyledons</taxon>
        <taxon>Gunneridae</taxon>
        <taxon>Pentapetalae</taxon>
        <taxon>asterids</taxon>
        <taxon>campanulids</taxon>
        <taxon>Asterales</taxon>
        <taxon>Asteraceae</taxon>
        <taxon>Asteroideae</taxon>
        <taxon>Anthemideae</taxon>
        <taxon>Anthemidinae</taxon>
        <taxon>Tanacetum</taxon>
    </lineage>
</organism>
<evidence type="ECO:0000313" key="3">
    <source>
        <dbReference type="Proteomes" id="UP001151760"/>
    </source>
</evidence>
<proteinExistence type="predicted"/>
<feature type="compositionally biased region" description="Polar residues" evidence="1">
    <location>
        <begin position="103"/>
        <end position="119"/>
    </location>
</feature>
<accession>A0ABQ5HW29</accession>
<name>A0ABQ5HW29_9ASTR</name>
<sequence length="392" mass="42666">MSGSRPIVLTVKSLDIPLINVQKELRRLTLQPSVSQNDGFIEVTNRKNKDKKVVFNQPKARPVSGIRLTKPKPSFYRPVSKPVNERGGASTSGPNAHGFPFNSGPNASTPKGKASTSHVKSGGKYPSMWNSFDVLNTLSEEEECGISSSIGDFEDDSDNDEVLLPDDEMSRCSPFVINLISGLTGVLGKRALDQFSVLDQMGKGCLERPSPVTIKAKIEVVKEIREALTPTQVEIFEKTCFGHWLGVGLKKNSQLLIHTLLTCMVDGKANELSFLVLGIKTHLGISQEVGTPRYLSLVVPLAKVGDEAVHKVLGDRMERAATTTSSLEAEQDSGSGPRCQDTILGDVNAQTRFEITSIQSINPPLSRGYTLGNGEDSMKLIRIDEILYTTVI</sequence>
<feature type="region of interest" description="Disordered" evidence="1">
    <location>
        <begin position="64"/>
        <end position="122"/>
    </location>
</feature>
<comment type="caution">
    <text evidence="2">The sequence shown here is derived from an EMBL/GenBank/DDBJ whole genome shotgun (WGS) entry which is preliminary data.</text>
</comment>